<evidence type="ECO:0000259" key="7">
    <source>
        <dbReference type="Pfam" id="PF13656"/>
    </source>
</evidence>
<protein>
    <recommendedName>
        <fullName evidence="2">DNA-directed RNA polymerases I and III subunit RPAC2</fullName>
    </recommendedName>
</protein>
<reference evidence="8 9" key="1">
    <citation type="submission" date="2024-06" db="EMBL/GenBank/DDBJ databases">
        <title>A chromosome level genome sequence of Diviner's sage (Salvia divinorum).</title>
        <authorList>
            <person name="Ford S.A."/>
            <person name="Ro D.-K."/>
            <person name="Ness R.W."/>
            <person name="Phillips M.A."/>
        </authorList>
    </citation>
    <scope>NUCLEOTIDE SEQUENCE [LARGE SCALE GENOMIC DNA]</scope>
    <source>
        <strain evidence="8">SAF-2024a</strain>
        <tissue evidence="8">Leaf</tissue>
    </source>
</reference>
<keyword evidence="4" id="KW-0804">Transcription</keyword>
<dbReference type="InterPro" id="IPR033898">
    <property type="entry name" value="RNAP_AC19"/>
</dbReference>
<dbReference type="HAMAP" id="MF_00261">
    <property type="entry name" value="RNApol_arch_Rpo11"/>
    <property type="match status" value="1"/>
</dbReference>
<dbReference type="InterPro" id="IPR022905">
    <property type="entry name" value="Rpo11-like"/>
</dbReference>
<evidence type="ECO:0000256" key="5">
    <source>
        <dbReference type="ARBA" id="ARBA00023242"/>
    </source>
</evidence>
<evidence type="ECO:0000313" key="9">
    <source>
        <dbReference type="Proteomes" id="UP001567538"/>
    </source>
</evidence>
<feature type="domain" description="DNA-directed RNA polymerase RBP11-like dimerisation" evidence="7">
    <location>
        <begin position="44"/>
        <end position="115"/>
    </location>
</feature>
<dbReference type="GO" id="GO:0005634">
    <property type="term" value="C:nucleus"/>
    <property type="evidence" value="ECO:0007669"/>
    <property type="project" value="UniProtKB-SubCell"/>
</dbReference>
<gene>
    <name evidence="8" type="ORF">AAHA92_14608</name>
</gene>
<keyword evidence="9" id="KW-1185">Reference proteome</keyword>
<dbReference type="Gene3D" id="3.30.1360.10">
    <property type="entry name" value="RNA polymerase, RBP11-like subunit"/>
    <property type="match status" value="1"/>
</dbReference>
<dbReference type="InterPro" id="IPR009025">
    <property type="entry name" value="RBP11-like_dimer"/>
</dbReference>
<organism evidence="8 9">
    <name type="scientific">Salvia divinorum</name>
    <name type="common">Maria pastora</name>
    <name type="synonym">Diviner's sage</name>
    <dbReference type="NCBI Taxonomy" id="28513"/>
    <lineage>
        <taxon>Eukaryota</taxon>
        <taxon>Viridiplantae</taxon>
        <taxon>Streptophyta</taxon>
        <taxon>Embryophyta</taxon>
        <taxon>Tracheophyta</taxon>
        <taxon>Spermatophyta</taxon>
        <taxon>Magnoliopsida</taxon>
        <taxon>eudicotyledons</taxon>
        <taxon>Gunneridae</taxon>
        <taxon>Pentapetalae</taxon>
        <taxon>asterids</taxon>
        <taxon>lamiids</taxon>
        <taxon>Lamiales</taxon>
        <taxon>Lamiaceae</taxon>
        <taxon>Nepetoideae</taxon>
        <taxon>Mentheae</taxon>
        <taxon>Salviinae</taxon>
        <taxon>Salvia</taxon>
        <taxon>Salvia subgen. Calosphace</taxon>
    </lineage>
</organism>
<dbReference type="Proteomes" id="UP001567538">
    <property type="component" value="Unassembled WGS sequence"/>
</dbReference>
<evidence type="ECO:0000256" key="1">
    <source>
        <dbReference type="ARBA" id="ARBA00004123"/>
    </source>
</evidence>
<dbReference type="InterPro" id="IPR036603">
    <property type="entry name" value="RBP11-like"/>
</dbReference>
<dbReference type="Pfam" id="PF13656">
    <property type="entry name" value="RNA_pol_L_2"/>
    <property type="match status" value="1"/>
</dbReference>
<evidence type="ECO:0000256" key="3">
    <source>
        <dbReference type="ARBA" id="ARBA00022478"/>
    </source>
</evidence>
<accession>A0ABD1HC56</accession>
<comment type="subcellular location">
    <subcellularLocation>
        <location evidence="1">Nucleus</location>
    </subcellularLocation>
</comment>
<dbReference type="AlphaFoldDB" id="A0ABD1HC56"/>
<sequence length="126" mass="14089">MLAPAPRRCLRSSSNICLRSSSNIKKPLFISIMEHGSYQDQSQATFTLTDGDHTLANSIRYILNQDPRVTFVGYSIPHSSNARVNIRVQTTGDPAREVLKDSCEDLMLLCKHVTNTFDQAVAEFKS</sequence>
<evidence type="ECO:0000256" key="4">
    <source>
        <dbReference type="ARBA" id="ARBA00023163"/>
    </source>
</evidence>
<comment type="similarity">
    <text evidence="6">Belongs to the archaeal Rpo11/eukaryotic RPB11/RPC19 RNA polymerase subunit family.</text>
</comment>
<dbReference type="FunFam" id="3.30.1360.10:FF:000006">
    <property type="entry name" value="DNA-directed RNA polymerases I and III subunit RPAC2"/>
    <property type="match status" value="1"/>
</dbReference>
<keyword evidence="3" id="KW-0240">DNA-directed RNA polymerase</keyword>
<evidence type="ECO:0000256" key="6">
    <source>
        <dbReference type="ARBA" id="ARBA00025751"/>
    </source>
</evidence>
<proteinExistence type="inferred from homology"/>
<comment type="caution">
    <text evidence="8">The sequence shown here is derived from an EMBL/GenBank/DDBJ whole genome shotgun (WGS) entry which is preliminary data.</text>
</comment>
<evidence type="ECO:0000256" key="2">
    <source>
        <dbReference type="ARBA" id="ARBA00022079"/>
    </source>
</evidence>
<evidence type="ECO:0000313" key="8">
    <source>
        <dbReference type="EMBL" id="KAL1554002.1"/>
    </source>
</evidence>
<dbReference type="GO" id="GO:0000428">
    <property type="term" value="C:DNA-directed RNA polymerase complex"/>
    <property type="evidence" value="ECO:0007669"/>
    <property type="project" value="UniProtKB-KW"/>
</dbReference>
<dbReference type="SUPFAM" id="SSF55257">
    <property type="entry name" value="RBP11-like subunits of RNA polymerase"/>
    <property type="match status" value="1"/>
</dbReference>
<name>A0ABD1HC56_SALDI</name>
<dbReference type="PANTHER" id="PTHR13946">
    <property type="entry name" value="DNA-DIRECTED RNA POLYMERASE I,II,III"/>
    <property type="match status" value="1"/>
</dbReference>
<dbReference type="PANTHER" id="PTHR13946:SF28">
    <property type="entry name" value="DNA-DIRECTED RNA POLYMERASES I AND III SUBUNIT RPAC2"/>
    <property type="match status" value="1"/>
</dbReference>
<keyword evidence="5" id="KW-0539">Nucleus</keyword>
<dbReference type="EMBL" id="JBEAFC010000006">
    <property type="protein sequence ID" value="KAL1554002.1"/>
    <property type="molecule type" value="Genomic_DNA"/>
</dbReference>
<dbReference type="CDD" id="cd07029">
    <property type="entry name" value="RNAP_I_III_AC19"/>
    <property type="match status" value="1"/>
</dbReference>